<name>A0ABN9T092_9DINO</name>
<accession>A0ABN9T092</accession>
<feature type="non-terminal residue" evidence="2">
    <location>
        <position position="926"/>
    </location>
</feature>
<reference evidence="2" key="1">
    <citation type="submission" date="2023-10" db="EMBL/GenBank/DDBJ databases">
        <authorList>
            <person name="Chen Y."/>
            <person name="Shah S."/>
            <person name="Dougan E. K."/>
            <person name="Thang M."/>
            <person name="Chan C."/>
        </authorList>
    </citation>
    <scope>NUCLEOTIDE SEQUENCE [LARGE SCALE GENOMIC DNA]</scope>
</reference>
<evidence type="ECO:0000313" key="3">
    <source>
        <dbReference type="Proteomes" id="UP001189429"/>
    </source>
</evidence>
<protein>
    <submittedName>
        <fullName evidence="2">Uncharacterized protein</fullName>
    </submittedName>
</protein>
<organism evidence="2 3">
    <name type="scientific">Prorocentrum cordatum</name>
    <dbReference type="NCBI Taxonomy" id="2364126"/>
    <lineage>
        <taxon>Eukaryota</taxon>
        <taxon>Sar</taxon>
        <taxon>Alveolata</taxon>
        <taxon>Dinophyceae</taxon>
        <taxon>Prorocentrales</taxon>
        <taxon>Prorocentraceae</taxon>
        <taxon>Prorocentrum</taxon>
    </lineage>
</organism>
<comment type="caution">
    <text evidence="2">The sequence shown here is derived from an EMBL/GenBank/DDBJ whole genome shotgun (WGS) entry which is preliminary data.</text>
</comment>
<evidence type="ECO:0000256" key="1">
    <source>
        <dbReference type="SAM" id="MobiDB-lite"/>
    </source>
</evidence>
<gene>
    <name evidence="2" type="ORF">PCOR1329_LOCUS34305</name>
</gene>
<evidence type="ECO:0000313" key="2">
    <source>
        <dbReference type="EMBL" id="CAK0838335.1"/>
    </source>
</evidence>
<feature type="region of interest" description="Disordered" evidence="1">
    <location>
        <begin position="176"/>
        <end position="240"/>
    </location>
</feature>
<proteinExistence type="predicted"/>
<dbReference type="EMBL" id="CAUYUJ010014216">
    <property type="protein sequence ID" value="CAK0838335.1"/>
    <property type="molecule type" value="Genomic_DNA"/>
</dbReference>
<dbReference type="Proteomes" id="UP001189429">
    <property type="component" value="Unassembled WGS sequence"/>
</dbReference>
<sequence length="926" mass="99950">MFNPDNSTDLVGIATVGDECARVRCVHFIRDNLAGMSVKGVAKLMEKEADAGASMIESCDASSAAGSGGRAPMPAQLAACAHMSIGHELYIKASGLAHAQTASGPLQIYPVVRAEAFKAKYPTLKIYNFRSTDRTEEYPPAAAQDEGYNSNALGLVSAIPTHEDIKKRADKIIEKSKSRWGSRASKDGVEVDAGGDGDEFEGEETLPDERLAIEDGRSEGDSVSSAAACGPGGPDARGSACKRALSASGADAAMETPCKRGAPQSLAPSPVTNPHQLGTPDYWMHELPLTMAFNGEKNGKAESNARILLNKMKKEERGALSKHFELVESAKHARTCGWPDVAKTWQVSQKKGATPTTSLAKSSLDRRTRHVWAEVEKKAETVDAGGHLDEFLNIHEALGGALDEPAFTNSVFTQGICAWIALGTAKESFVHEFCNRAGNLWDDLSDDAILPEECANVLLEGSVAVRIVRSLQTTTITNDTDLSAFKEHEELETQSLRTAGPPSPLQVLGQVMFSHSVVHWSNQYNRMKALAQSMVDHGEQVPYWESVISPASCELVRDQLIKTAVEKAQQVTDASGKRALKAAPPAPEDDARTMVLHSLKALFVKVKIRAPTSDSAYRVAVPVQGAIETMGSDVKVNMLVEAMASWNGEGPEPTHRLRDNFDACRAASLMDKVHASAEELMDKIAVEIMSDKGFGKSSTSTHYEALDLVAGAEKQPPGNAEIDKCAREITQALQRTQQAKVNATPIQPHSEDFMQTADGICEAAQALATKLGNQVKDHIAHELDTSATALQVESDGGEWAKEWTAMEAAADTVAELLKIAPHSRASSLAGTWGEKRDRLGESLACLIQKISDFRPEAADAAAANVKPPVEKLRLLTVSHEVLGHCADQTVARENVMFRSKMLEVQAELKDWTVRPEDMHRALVQEY</sequence>
<feature type="compositionally biased region" description="Basic and acidic residues" evidence="1">
    <location>
        <begin position="207"/>
        <end position="220"/>
    </location>
</feature>
<keyword evidence="3" id="KW-1185">Reference proteome</keyword>
<feature type="compositionally biased region" description="Acidic residues" evidence="1">
    <location>
        <begin position="193"/>
        <end position="206"/>
    </location>
</feature>